<reference evidence="1" key="1">
    <citation type="journal article" date="2021" name="Microb. Physiol.">
        <title>Proteogenomic Insights into the Physiology of Marine, Sulfate-Reducing, Filamentous Desulfonema limicola and Desulfonema magnum.</title>
        <authorList>
            <person name="Schnaars V."/>
            <person name="Wohlbrand L."/>
            <person name="Scheve S."/>
            <person name="Hinrichs C."/>
            <person name="Reinhardt R."/>
            <person name="Rabus R."/>
        </authorList>
    </citation>
    <scope>NUCLEOTIDE SEQUENCE</scope>
    <source>
        <strain evidence="1">4be13</strain>
    </source>
</reference>
<evidence type="ECO:0008006" key="3">
    <source>
        <dbReference type="Google" id="ProtNLM"/>
    </source>
</evidence>
<dbReference type="KEGG" id="dmm:dnm_003930"/>
<protein>
    <recommendedName>
        <fullName evidence="3">PilZ domain-containing protein</fullName>
    </recommendedName>
</protein>
<gene>
    <name evidence="1" type="ORF">dnm_003930</name>
</gene>
<organism evidence="1 2">
    <name type="scientific">Desulfonema magnum</name>
    <dbReference type="NCBI Taxonomy" id="45655"/>
    <lineage>
        <taxon>Bacteria</taxon>
        <taxon>Pseudomonadati</taxon>
        <taxon>Thermodesulfobacteriota</taxon>
        <taxon>Desulfobacteria</taxon>
        <taxon>Desulfobacterales</taxon>
        <taxon>Desulfococcaceae</taxon>
        <taxon>Desulfonema</taxon>
    </lineage>
</organism>
<sequence>MKPERRNQPRFLTSDNAFIAMGIRMPKIGKIKDISLNGLAFEYLVNCPTDKADREDSHEKFSQANLFLVGGEFSLTDIPCIMVYDIIKYIFTQSLIVKKQCGVRFGELGEDQAKELGLFLAYHTTGSEV</sequence>
<dbReference type="AlphaFoldDB" id="A0A975BFT2"/>
<evidence type="ECO:0000313" key="2">
    <source>
        <dbReference type="Proteomes" id="UP000663722"/>
    </source>
</evidence>
<evidence type="ECO:0000313" key="1">
    <source>
        <dbReference type="EMBL" id="QTA84399.1"/>
    </source>
</evidence>
<accession>A0A975BFT2</accession>
<proteinExistence type="predicted"/>
<name>A0A975BFT2_9BACT</name>
<dbReference type="EMBL" id="CP061800">
    <property type="protein sequence ID" value="QTA84399.1"/>
    <property type="molecule type" value="Genomic_DNA"/>
</dbReference>
<keyword evidence="2" id="KW-1185">Reference proteome</keyword>
<dbReference type="Proteomes" id="UP000663722">
    <property type="component" value="Chromosome"/>
</dbReference>
<dbReference type="RefSeq" id="WP_207680904.1">
    <property type="nucleotide sequence ID" value="NZ_CP061800.1"/>
</dbReference>